<feature type="non-terminal residue" evidence="1">
    <location>
        <position position="101"/>
    </location>
</feature>
<proteinExistence type="predicted"/>
<name>A0A9N9CAT1_9GLOM</name>
<evidence type="ECO:0000313" key="1">
    <source>
        <dbReference type="EMBL" id="CAG8597092.1"/>
    </source>
</evidence>
<reference evidence="1" key="1">
    <citation type="submission" date="2021-06" db="EMBL/GenBank/DDBJ databases">
        <authorList>
            <person name="Kallberg Y."/>
            <person name="Tangrot J."/>
            <person name="Rosling A."/>
        </authorList>
    </citation>
    <scope>NUCLEOTIDE SEQUENCE</scope>
    <source>
        <strain evidence="1">AZ414A</strain>
    </source>
</reference>
<dbReference type="EMBL" id="CAJVPK010001738">
    <property type="protein sequence ID" value="CAG8597092.1"/>
    <property type="molecule type" value="Genomic_DNA"/>
</dbReference>
<dbReference type="OrthoDB" id="5978586at2759"/>
<keyword evidence="2" id="KW-1185">Reference proteome</keyword>
<sequence>NSIRKHYLSSIFEQYYKQLYEIFCGFYSEEHELESNETIENIMSIFNDRNKTDSIFSLIEARIQQLEIYLTYGTTATNFGNEINNVLSKYNIELSNFIPIF</sequence>
<gene>
    <name evidence="1" type="ORF">DEBURN_LOCUS9341</name>
</gene>
<dbReference type="AlphaFoldDB" id="A0A9N9CAT1"/>
<accession>A0A9N9CAT1</accession>
<dbReference type="Proteomes" id="UP000789706">
    <property type="component" value="Unassembled WGS sequence"/>
</dbReference>
<protein>
    <submittedName>
        <fullName evidence="1">10154_t:CDS:1</fullName>
    </submittedName>
</protein>
<evidence type="ECO:0000313" key="2">
    <source>
        <dbReference type="Proteomes" id="UP000789706"/>
    </source>
</evidence>
<comment type="caution">
    <text evidence="1">The sequence shown here is derived from an EMBL/GenBank/DDBJ whole genome shotgun (WGS) entry which is preliminary data.</text>
</comment>
<organism evidence="1 2">
    <name type="scientific">Diversispora eburnea</name>
    <dbReference type="NCBI Taxonomy" id="1213867"/>
    <lineage>
        <taxon>Eukaryota</taxon>
        <taxon>Fungi</taxon>
        <taxon>Fungi incertae sedis</taxon>
        <taxon>Mucoromycota</taxon>
        <taxon>Glomeromycotina</taxon>
        <taxon>Glomeromycetes</taxon>
        <taxon>Diversisporales</taxon>
        <taxon>Diversisporaceae</taxon>
        <taxon>Diversispora</taxon>
    </lineage>
</organism>